<dbReference type="HOGENOM" id="CLU_3154073_0_0_9"/>
<evidence type="ECO:0000313" key="1">
    <source>
        <dbReference type="EMBL" id="ERK42371.1"/>
    </source>
</evidence>
<accession>U2PE20</accession>
<organism evidence="1 2">
    <name type="scientific">Levilactobacillus brevis ATCC 14869 = DSM 20054</name>
    <dbReference type="NCBI Taxonomy" id="649758"/>
    <lineage>
        <taxon>Bacteria</taxon>
        <taxon>Bacillati</taxon>
        <taxon>Bacillota</taxon>
        <taxon>Bacilli</taxon>
        <taxon>Lactobacillales</taxon>
        <taxon>Lactobacillaceae</taxon>
        <taxon>Levilactobacillus</taxon>
    </lineage>
</organism>
<proteinExistence type="predicted"/>
<protein>
    <submittedName>
        <fullName evidence="1">Uncharacterized protein</fullName>
    </submittedName>
</protein>
<evidence type="ECO:0000313" key="2">
    <source>
        <dbReference type="Proteomes" id="UP000016644"/>
    </source>
</evidence>
<name>U2PE20_LEVBR</name>
<dbReference type="Proteomes" id="UP000016644">
    <property type="component" value="Unassembled WGS sequence"/>
</dbReference>
<sequence>MKLASLGHELAKINHSNGLFTDSPSFSRIVWAALGNKLSVLFLEEVLT</sequence>
<dbReference type="EMBL" id="AWVK01000090">
    <property type="protein sequence ID" value="ERK42371.1"/>
    <property type="molecule type" value="Genomic_DNA"/>
</dbReference>
<reference evidence="1 2" key="1">
    <citation type="submission" date="2013-06" db="EMBL/GenBank/DDBJ databases">
        <authorList>
            <person name="Weinstock G."/>
            <person name="Sodergren E."/>
            <person name="Lobos E.A."/>
            <person name="Fulton L."/>
            <person name="Fulton R."/>
            <person name="Courtney L."/>
            <person name="Fronick C."/>
            <person name="O'Laughlin M."/>
            <person name="Godfrey J."/>
            <person name="Wilson R.M."/>
            <person name="Miner T."/>
            <person name="Farmer C."/>
            <person name="Delehaunty K."/>
            <person name="Cordes M."/>
            <person name="Minx P."/>
            <person name="Tomlinson C."/>
            <person name="Chen J."/>
            <person name="Wollam A."/>
            <person name="Pepin K.H."/>
            <person name="Bhonagiri V."/>
            <person name="Zhang X."/>
            <person name="Warren W."/>
            <person name="Mitreva M."/>
            <person name="Mardis E.R."/>
            <person name="Wilson R.K."/>
        </authorList>
    </citation>
    <scope>NUCLEOTIDE SEQUENCE [LARGE SCALE GENOMIC DNA]</scope>
    <source>
        <strain evidence="1 2">ATCC 14869</strain>
    </source>
</reference>
<gene>
    <name evidence="1" type="ORF">HMPREF0495_01876</name>
</gene>
<comment type="caution">
    <text evidence="1">The sequence shown here is derived from an EMBL/GenBank/DDBJ whole genome shotgun (WGS) entry which is preliminary data.</text>
</comment>
<dbReference type="AlphaFoldDB" id="U2PE20"/>